<sequence length="69" mass="8000">MENKPLPMYELNVIVISSLLTWLVLSLVFGTIFGTVLTIGVVYLIFSNPYCYKQVFNVYDGLYYHYCGY</sequence>
<keyword evidence="1" id="KW-1133">Transmembrane helix</keyword>
<proteinExistence type="predicted"/>
<organism evidence="2">
    <name type="scientific">viral metagenome</name>
    <dbReference type="NCBI Taxonomy" id="1070528"/>
    <lineage>
        <taxon>unclassified sequences</taxon>
        <taxon>metagenomes</taxon>
        <taxon>organismal metagenomes</taxon>
    </lineage>
</organism>
<feature type="transmembrane region" description="Helical" evidence="1">
    <location>
        <begin position="20"/>
        <end position="46"/>
    </location>
</feature>
<keyword evidence="1" id="KW-0812">Transmembrane</keyword>
<accession>A0A6C0CMA7</accession>
<evidence type="ECO:0000313" key="2">
    <source>
        <dbReference type="EMBL" id="QHT05020.1"/>
    </source>
</evidence>
<dbReference type="EMBL" id="MN739448">
    <property type="protein sequence ID" value="QHT05020.1"/>
    <property type="molecule type" value="Genomic_DNA"/>
</dbReference>
<evidence type="ECO:0000256" key="1">
    <source>
        <dbReference type="SAM" id="Phobius"/>
    </source>
</evidence>
<dbReference type="AlphaFoldDB" id="A0A6C0CMA7"/>
<keyword evidence="1" id="KW-0472">Membrane</keyword>
<reference evidence="2" key="1">
    <citation type="journal article" date="2020" name="Nature">
        <title>Giant virus diversity and host interactions through global metagenomics.</title>
        <authorList>
            <person name="Schulz F."/>
            <person name="Roux S."/>
            <person name="Paez-Espino D."/>
            <person name="Jungbluth S."/>
            <person name="Walsh D.A."/>
            <person name="Denef V.J."/>
            <person name="McMahon K.D."/>
            <person name="Konstantinidis K.T."/>
            <person name="Eloe-Fadrosh E.A."/>
            <person name="Kyrpides N.C."/>
            <person name="Woyke T."/>
        </authorList>
    </citation>
    <scope>NUCLEOTIDE SEQUENCE</scope>
    <source>
        <strain evidence="2">GVMAG-M-3300021354-14</strain>
    </source>
</reference>
<name>A0A6C0CMA7_9ZZZZ</name>
<protein>
    <submittedName>
        <fullName evidence="2">Uncharacterized protein</fullName>
    </submittedName>
</protein>